<dbReference type="Proteomes" id="UP001243195">
    <property type="component" value="Unassembled WGS sequence"/>
</dbReference>
<dbReference type="EMBL" id="JAVIDA010000004">
    <property type="protein sequence ID" value="MDQ9070672.1"/>
    <property type="molecule type" value="Genomic_DNA"/>
</dbReference>
<evidence type="ECO:0000256" key="2">
    <source>
        <dbReference type="ARBA" id="ARBA00022475"/>
    </source>
</evidence>
<feature type="domain" description="RDD" evidence="7">
    <location>
        <begin position="8"/>
        <end position="152"/>
    </location>
</feature>
<evidence type="ECO:0000313" key="8">
    <source>
        <dbReference type="EMBL" id="MDQ9070672.1"/>
    </source>
</evidence>
<protein>
    <submittedName>
        <fullName evidence="8">RDD family protein</fullName>
    </submittedName>
</protein>
<keyword evidence="2" id="KW-1003">Cell membrane</keyword>
<dbReference type="InterPro" id="IPR010432">
    <property type="entry name" value="RDD"/>
</dbReference>
<dbReference type="Pfam" id="PF06271">
    <property type="entry name" value="RDD"/>
    <property type="match status" value="1"/>
</dbReference>
<feature type="transmembrane region" description="Helical" evidence="6">
    <location>
        <begin position="15"/>
        <end position="36"/>
    </location>
</feature>
<evidence type="ECO:0000259" key="7">
    <source>
        <dbReference type="Pfam" id="PF06271"/>
    </source>
</evidence>
<keyword evidence="4 6" id="KW-1133">Transmembrane helix</keyword>
<dbReference type="AlphaFoldDB" id="A0AAW8JDC4"/>
<comment type="subcellular location">
    <subcellularLocation>
        <location evidence="1">Cell membrane</location>
        <topology evidence="1">Multi-pass membrane protein</topology>
    </subcellularLocation>
</comment>
<dbReference type="RefSeq" id="WP_308955271.1">
    <property type="nucleotide sequence ID" value="NZ_JAVICY010000002.1"/>
</dbReference>
<organism evidence="8 9">
    <name type="scientific">Acinetobacter gerneri</name>
    <dbReference type="NCBI Taxonomy" id="202952"/>
    <lineage>
        <taxon>Bacteria</taxon>
        <taxon>Pseudomonadati</taxon>
        <taxon>Pseudomonadota</taxon>
        <taxon>Gammaproteobacteria</taxon>
        <taxon>Moraxellales</taxon>
        <taxon>Moraxellaceae</taxon>
        <taxon>Acinetobacter</taxon>
    </lineage>
</organism>
<feature type="transmembrane region" description="Helical" evidence="6">
    <location>
        <begin position="119"/>
        <end position="138"/>
    </location>
</feature>
<evidence type="ECO:0000256" key="1">
    <source>
        <dbReference type="ARBA" id="ARBA00004651"/>
    </source>
</evidence>
<dbReference type="PANTHER" id="PTHR36115">
    <property type="entry name" value="PROLINE-RICH ANTIGEN HOMOLOG-RELATED"/>
    <property type="match status" value="1"/>
</dbReference>
<proteinExistence type="predicted"/>
<keyword evidence="5 6" id="KW-0472">Membrane</keyword>
<evidence type="ECO:0000313" key="9">
    <source>
        <dbReference type="Proteomes" id="UP001243195"/>
    </source>
</evidence>
<gene>
    <name evidence="8" type="ORF">RFH51_04250</name>
</gene>
<name>A0AAW8JDC4_9GAMM</name>
<evidence type="ECO:0000256" key="6">
    <source>
        <dbReference type="SAM" id="Phobius"/>
    </source>
</evidence>
<reference evidence="8" key="1">
    <citation type="submission" date="2023-08" db="EMBL/GenBank/DDBJ databases">
        <title>Emergence of clinically-relevant ST2 carbapenem-resistant Acinetobacter baumannii strains in hospital sewages in Zhejiang, East of China.</title>
        <authorList>
            <person name="Kaichao C."/>
            <person name="Zhang R."/>
        </authorList>
    </citation>
    <scope>NUCLEOTIDE SEQUENCE</scope>
    <source>
        <strain evidence="8">M-SY-60</strain>
    </source>
</reference>
<feature type="transmembrane region" description="Helical" evidence="6">
    <location>
        <begin position="174"/>
        <end position="192"/>
    </location>
</feature>
<feature type="transmembrane region" description="Helical" evidence="6">
    <location>
        <begin position="48"/>
        <end position="66"/>
    </location>
</feature>
<feature type="transmembrane region" description="Helical" evidence="6">
    <location>
        <begin position="93"/>
        <end position="113"/>
    </location>
</feature>
<evidence type="ECO:0000256" key="3">
    <source>
        <dbReference type="ARBA" id="ARBA00022692"/>
    </source>
</evidence>
<dbReference type="GO" id="GO:0005886">
    <property type="term" value="C:plasma membrane"/>
    <property type="evidence" value="ECO:0007669"/>
    <property type="project" value="UniProtKB-SubCell"/>
</dbReference>
<dbReference type="PANTHER" id="PTHR36115:SF4">
    <property type="entry name" value="MEMBRANE PROTEIN"/>
    <property type="match status" value="1"/>
</dbReference>
<evidence type="ECO:0000256" key="5">
    <source>
        <dbReference type="ARBA" id="ARBA00023136"/>
    </source>
</evidence>
<comment type="caution">
    <text evidence="8">The sequence shown here is derived from an EMBL/GenBank/DDBJ whole genome shotgun (WGS) entry which is preliminary data.</text>
</comment>
<keyword evidence="3 6" id="KW-0812">Transmembrane</keyword>
<evidence type="ECO:0000256" key="4">
    <source>
        <dbReference type="ARBA" id="ARBA00022989"/>
    </source>
</evidence>
<sequence>MLLEHAIAGFWKRSLAFIIDLILVGIIGFCIVLLLGDFYYQHPVLLSLLGYLLTLPYFMIGDSYILQGQTLGKKLLNINVATVNQKFLSLKQAFIRSSILLLIFCFNTLHFYIENEILRLSIQTFLAVLAATFGYLYIFNRHTRQTLHDLLVKSYVFDQKSPATEVEKIWKYHYLFLVIFIGLNITGIVVPYQESRVDPVAIKVNQLFAHSKDILQIKTGKYSSKGTPIHTLQFIVPNPDLVNSSEFEQYVHSTLQTQMPELFTGQQRVEMQFFSGAQFGIYYQYFSKWVKPEEI</sequence>
<dbReference type="InterPro" id="IPR051791">
    <property type="entry name" value="Pra-immunoreactive"/>
</dbReference>
<accession>A0AAW8JDC4</accession>